<gene>
    <name evidence="1" type="ORF">ENM60_00725</name>
</gene>
<protein>
    <submittedName>
        <fullName evidence="1">Uncharacterized protein</fullName>
    </submittedName>
</protein>
<reference evidence="1" key="1">
    <citation type="journal article" date="2020" name="mSystems">
        <title>Genome- and Community-Level Interaction Insights into Carbon Utilization and Element Cycling Functions of Hydrothermarchaeota in Hydrothermal Sediment.</title>
        <authorList>
            <person name="Zhou Z."/>
            <person name="Liu Y."/>
            <person name="Xu W."/>
            <person name="Pan J."/>
            <person name="Luo Z.H."/>
            <person name="Li M."/>
        </authorList>
    </citation>
    <scope>NUCLEOTIDE SEQUENCE [LARGE SCALE GENOMIC DNA]</scope>
    <source>
        <strain evidence="1">SpSt-110</strain>
    </source>
</reference>
<sequence length="70" mass="8096">MSQKVIDVGEVHVSRTSLGKNKQGYRYLIYLPISRNYLWKILHEKNVKVRIFIEVPSEGLSRGDQGEGKH</sequence>
<proteinExistence type="predicted"/>
<accession>A0A7J3XXM6</accession>
<name>A0A7J3XXM6_9CREN</name>
<dbReference type="AlphaFoldDB" id="A0A7J3XXM6"/>
<evidence type="ECO:0000313" key="1">
    <source>
        <dbReference type="EMBL" id="HHP67315.1"/>
    </source>
</evidence>
<organism evidence="1">
    <name type="scientific">Thermogladius calderae</name>
    <dbReference type="NCBI Taxonomy" id="1200300"/>
    <lineage>
        <taxon>Archaea</taxon>
        <taxon>Thermoproteota</taxon>
        <taxon>Thermoprotei</taxon>
        <taxon>Desulfurococcales</taxon>
        <taxon>Desulfurococcaceae</taxon>
        <taxon>Thermogladius</taxon>
    </lineage>
</organism>
<dbReference type="EMBL" id="DRYK01000014">
    <property type="protein sequence ID" value="HHP67315.1"/>
    <property type="molecule type" value="Genomic_DNA"/>
</dbReference>
<comment type="caution">
    <text evidence="1">The sequence shown here is derived from an EMBL/GenBank/DDBJ whole genome shotgun (WGS) entry which is preliminary data.</text>
</comment>